<accession>A0AAD9PGU8</accession>
<sequence length="112" mass="12766">MRRYPLSKIAAFYSMYLPSPHQHAHHLAIVSLFHSSDFPTTIQQSTIFIYSHSYMLCTSKGKPHSKDYLVSPYGNNSLQYLTVLNCTKRNSPFCLQNHFIWPNNAGPASTVT</sequence>
<dbReference type="EMBL" id="JAODUO010000115">
    <property type="protein sequence ID" value="KAK2194301.1"/>
    <property type="molecule type" value="Genomic_DNA"/>
</dbReference>
<evidence type="ECO:0000313" key="2">
    <source>
        <dbReference type="Proteomes" id="UP001209878"/>
    </source>
</evidence>
<comment type="caution">
    <text evidence="1">The sequence shown here is derived from an EMBL/GenBank/DDBJ whole genome shotgun (WGS) entry which is preliminary data.</text>
</comment>
<reference evidence="1" key="1">
    <citation type="journal article" date="2023" name="Mol. Biol. Evol.">
        <title>Third-Generation Sequencing Reveals the Adaptive Role of the Epigenome in Three Deep-Sea Polychaetes.</title>
        <authorList>
            <person name="Perez M."/>
            <person name="Aroh O."/>
            <person name="Sun Y."/>
            <person name="Lan Y."/>
            <person name="Juniper S.K."/>
            <person name="Young C.R."/>
            <person name="Angers B."/>
            <person name="Qian P.Y."/>
        </authorList>
    </citation>
    <scope>NUCLEOTIDE SEQUENCE</scope>
    <source>
        <strain evidence="1">R07B-5</strain>
    </source>
</reference>
<evidence type="ECO:0000313" key="1">
    <source>
        <dbReference type="EMBL" id="KAK2194301.1"/>
    </source>
</evidence>
<name>A0AAD9PGU8_RIDPI</name>
<proteinExistence type="predicted"/>
<protein>
    <submittedName>
        <fullName evidence="1">Uncharacterized protein</fullName>
    </submittedName>
</protein>
<organism evidence="1 2">
    <name type="scientific">Ridgeia piscesae</name>
    <name type="common">Tubeworm</name>
    <dbReference type="NCBI Taxonomy" id="27915"/>
    <lineage>
        <taxon>Eukaryota</taxon>
        <taxon>Metazoa</taxon>
        <taxon>Spiralia</taxon>
        <taxon>Lophotrochozoa</taxon>
        <taxon>Annelida</taxon>
        <taxon>Polychaeta</taxon>
        <taxon>Sedentaria</taxon>
        <taxon>Canalipalpata</taxon>
        <taxon>Sabellida</taxon>
        <taxon>Siboglinidae</taxon>
        <taxon>Ridgeia</taxon>
    </lineage>
</organism>
<dbReference type="AlphaFoldDB" id="A0AAD9PGU8"/>
<dbReference type="Proteomes" id="UP001209878">
    <property type="component" value="Unassembled WGS sequence"/>
</dbReference>
<keyword evidence="2" id="KW-1185">Reference proteome</keyword>
<gene>
    <name evidence="1" type="ORF">NP493_116g05002</name>
</gene>